<evidence type="ECO:0000256" key="2">
    <source>
        <dbReference type="HAMAP-Rule" id="MF_00489"/>
    </source>
</evidence>
<comment type="caution">
    <text evidence="3">The sequence shown here is derived from an EMBL/GenBank/DDBJ whole genome shotgun (WGS) entry which is preliminary data.</text>
</comment>
<reference evidence="3 4" key="1">
    <citation type="submission" date="2019-07" db="EMBL/GenBank/DDBJ databases">
        <title>Whole genome shotgun sequence of Cerasibacillus quisquiliarum NBRC 102429.</title>
        <authorList>
            <person name="Hosoyama A."/>
            <person name="Uohara A."/>
            <person name="Ohji S."/>
            <person name="Ichikawa N."/>
        </authorList>
    </citation>
    <scope>NUCLEOTIDE SEQUENCE [LARGE SCALE GENOMIC DNA]</scope>
    <source>
        <strain evidence="3 4">NBRC 102429</strain>
    </source>
</reference>
<evidence type="ECO:0000313" key="3">
    <source>
        <dbReference type="EMBL" id="GEN31643.1"/>
    </source>
</evidence>
<dbReference type="AlphaFoldDB" id="A0A511V1L1"/>
<sequence length="148" mass="16744">MNILVDADACPVVDTIVETAKTCDTPVILVKSHDHYSKDIFPSHVKTIYVDPGFDASDYKIIKLADANDIVVTQDYGLAALLLTKKCHVIHHNGFLFTEDNIDRFLLTRHLSAQMRRAGQRTKGPKPYTNENRNKFKALLFKIICSQK</sequence>
<name>A0A511V1L1_9BACI</name>
<keyword evidence="4" id="KW-1185">Reference proteome</keyword>
<evidence type="ECO:0000256" key="1">
    <source>
        <dbReference type="ARBA" id="ARBA00008522"/>
    </source>
</evidence>
<proteinExistence type="inferred from homology"/>
<organism evidence="3 4">
    <name type="scientific">Cerasibacillus quisquiliarum</name>
    <dbReference type="NCBI Taxonomy" id="227865"/>
    <lineage>
        <taxon>Bacteria</taxon>
        <taxon>Bacillati</taxon>
        <taxon>Bacillota</taxon>
        <taxon>Bacilli</taxon>
        <taxon>Bacillales</taxon>
        <taxon>Bacillaceae</taxon>
        <taxon>Cerasibacillus</taxon>
    </lineage>
</organism>
<accession>A0A511V1L1</accession>
<dbReference type="PANTHER" id="PTHR35146">
    <property type="entry name" value="UPF0178 PROTEIN YAII"/>
    <property type="match status" value="1"/>
</dbReference>
<dbReference type="Pfam" id="PF02639">
    <property type="entry name" value="DUF188"/>
    <property type="match status" value="1"/>
</dbReference>
<dbReference type="Proteomes" id="UP000321491">
    <property type="component" value="Unassembled WGS sequence"/>
</dbReference>
<dbReference type="PANTHER" id="PTHR35146:SF1">
    <property type="entry name" value="UPF0178 PROTEIN YAII"/>
    <property type="match status" value="1"/>
</dbReference>
<comment type="similarity">
    <text evidence="1 2">Belongs to the UPF0178 family.</text>
</comment>
<dbReference type="NCBIfam" id="NF001095">
    <property type="entry name" value="PRK00124.1"/>
    <property type="match status" value="1"/>
</dbReference>
<protein>
    <recommendedName>
        <fullName evidence="2">UPF0178 protein CQU01_18810</fullName>
    </recommendedName>
</protein>
<gene>
    <name evidence="3" type="ORF">CQU01_18810</name>
</gene>
<dbReference type="HAMAP" id="MF_00489">
    <property type="entry name" value="UPF0178"/>
    <property type="match status" value="1"/>
</dbReference>
<dbReference type="OrthoDB" id="9798918at2"/>
<dbReference type="InterPro" id="IPR003791">
    <property type="entry name" value="UPF0178"/>
</dbReference>
<evidence type="ECO:0000313" key="4">
    <source>
        <dbReference type="Proteomes" id="UP000321491"/>
    </source>
</evidence>
<dbReference type="EMBL" id="BJXW01000021">
    <property type="protein sequence ID" value="GEN31643.1"/>
    <property type="molecule type" value="Genomic_DNA"/>
</dbReference>
<dbReference type="RefSeq" id="WP_146938024.1">
    <property type="nucleotide sequence ID" value="NZ_BJXW01000021.1"/>
</dbReference>